<evidence type="ECO:0000256" key="1">
    <source>
        <dbReference type="ARBA" id="ARBA00022729"/>
    </source>
</evidence>
<keyword evidence="5" id="KW-1185">Reference proteome</keyword>
<keyword evidence="2" id="KW-0802">TPR repeat</keyword>
<dbReference type="Gene3D" id="2.130.10.130">
    <property type="entry name" value="Integrin alpha, N-terminal"/>
    <property type="match status" value="2"/>
</dbReference>
<evidence type="ECO:0000256" key="2">
    <source>
        <dbReference type="PROSITE-ProRule" id="PRU00339"/>
    </source>
</evidence>
<accession>A0A517R8U6</accession>
<feature type="repeat" description="TPR" evidence="2">
    <location>
        <begin position="101"/>
        <end position="134"/>
    </location>
</feature>
<dbReference type="InterPro" id="IPR011990">
    <property type="entry name" value="TPR-like_helical_dom_sf"/>
</dbReference>
<dbReference type="PROSITE" id="PS51257">
    <property type="entry name" value="PROKAR_LIPOPROTEIN"/>
    <property type="match status" value="1"/>
</dbReference>
<dbReference type="SMART" id="SM00028">
    <property type="entry name" value="TPR"/>
    <property type="match status" value="4"/>
</dbReference>
<dbReference type="PANTHER" id="PTHR16026">
    <property type="entry name" value="CARTILAGE ACIDIC PROTEIN 1"/>
    <property type="match status" value="1"/>
</dbReference>
<evidence type="ECO:0000259" key="3">
    <source>
        <dbReference type="Pfam" id="PF07593"/>
    </source>
</evidence>
<feature type="domain" description="ASPIC/UnbV" evidence="3">
    <location>
        <begin position="891"/>
        <end position="957"/>
    </location>
</feature>
<dbReference type="InterPro" id="IPR019734">
    <property type="entry name" value="TPR_rpt"/>
</dbReference>
<dbReference type="PROSITE" id="PS50005">
    <property type="entry name" value="TPR"/>
    <property type="match status" value="1"/>
</dbReference>
<dbReference type="SUPFAM" id="SSF69318">
    <property type="entry name" value="Integrin alpha N-terminal domain"/>
    <property type="match status" value="1"/>
</dbReference>
<protein>
    <submittedName>
        <fullName evidence="4">ASPIC and UnbV</fullName>
    </submittedName>
</protein>
<reference evidence="4 5" key="1">
    <citation type="submission" date="2019-02" db="EMBL/GenBank/DDBJ databases">
        <title>Deep-cultivation of Planctomycetes and their phenomic and genomic characterization uncovers novel biology.</title>
        <authorList>
            <person name="Wiegand S."/>
            <person name="Jogler M."/>
            <person name="Boedeker C."/>
            <person name="Pinto D."/>
            <person name="Vollmers J."/>
            <person name="Rivas-Marin E."/>
            <person name="Kohn T."/>
            <person name="Peeters S.H."/>
            <person name="Heuer A."/>
            <person name="Rast P."/>
            <person name="Oberbeckmann S."/>
            <person name="Bunk B."/>
            <person name="Jeske O."/>
            <person name="Meyerdierks A."/>
            <person name="Storesund J.E."/>
            <person name="Kallscheuer N."/>
            <person name="Luecker S."/>
            <person name="Lage O.M."/>
            <person name="Pohl T."/>
            <person name="Merkel B.J."/>
            <person name="Hornburger P."/>
            <person name="Mueller R.-W."/>
            <person name="Bruemmer F."/>
            <person name="Labrenz M."/>
            <person name="Spormann A.M."/>
            <person name="Op den Camp H."/>
            <person name="Overmann J."/>
            <person name="Amann R."/>
            <person name="Jetten M.S.M."/>
            <person name="Mascher T."/>
            <person name="Medema M.H."/>
            <person name="Devos D.P."/>
            <person name="Kaster A.-K."/>
            <person name="Ovreas L."/>
            <person name="Rohde M."/>
            <person name="Galperin M.Y."/>
            <person name="Jogler C."/>
        </authorList>
    </citation>
    <scope>NUCLEOTIDE SEQUENCE [LARGE SCALE GENOMIC DNA]</scope>
    <source>
        <strain evidence="4 5">Pan241w</strain>
    </source>
</reference>
<dbReference type="KEGG" id="gaz:Pan241w_03650"/>
<dbReference type="Pfam" id="PF13517">
    <property type="entry name" value="FG-GAP_3"/>
    <property type="match status" value="1"/>
</dbReference>
<evidence type="ECO:0000313" key="5">
    <source>
        <dbReference type="Proteomes" id="UP000317171"/>
    </source>
</evidence>
<organism evidence="4 5">
    <name type="scientific">Gimesia alba</name>
    <dbReference type="NCBI Taxonomy" id="2527973"/>
    <lineage>
        <taxon>Bacteria</taxon>
        <taxon>Pseudomonadati</taxon>
        <taxon>Planctomycetota</taxon>
        <taxon>Planctomycetia</taxon>
        <taxon>Planctomycetales</taxon>
        <taxon>Planctomycetaceae</taxon>
        <taxon>Gimesia</taxon>
    </lineage>
</organism>
<evidence type="ECO:0000313" key="4">
    <source>
        <dbReference type="EMBL" id="QDT40309.1"/>
    </source>
</evidence>
<dbReference type="InterPro" id="IPR027039">
    <property type="entry name" value="Crtac1"/>
</dbReference>
<dbReference type="RefSeq" id="WP_198000265.1">
    <property type="nucleotide sequence ID" value="NZ_CP036269.1"/>
</dbReference>
<dbReference type="EMBL" id="CP036269">
    <property type="protein sequence ID" value="QDT40309.1"/>
    <property type="molecule type" value="Genomic_DNA"/>
</dbReference>
<sequence>MLLARWQVALFVGTLCLASVCGCESEPVDPAMSLQQAEAALIKKDFDRAEKLAMDIPASAPERSAALIVAGEAAMHDKRFIDALEYFQLAIDSSKTPKHTKVARFSLAEVYRELGQLTNAIQAYRQVLNANPDNAATHERLAFLLSTTGARWEALPHFFFLVRSGTATINELAIFADLDRHVEHKAFLESCLLKSKDDPYVRFGLAAHSFWDGEPDQAKESLRQIVLETPELISAQAMLGELLLDDKETQFVQWHLNLPDEAESHPDIWYVRGLWARRHDQRHMAAHCFWQCVCRDPRHRRANVQLSQVLASLGEIASEAFRERAAQMVELTQQVDDVLRSGGLNEAAVHQTLDLLEKMGRIWETCAWGVLARNQFNTSDWPQQYLARCAPLLNSDLPLVQDAQNLTKRINLTSYPEFQLPQVDLNSSVEDSKFQVNAQIRFSQSDTGIDFTYFNSPDLSTKGVRVFESNGGGVAVVDFDGDEWPDLYFTQGTEWKSGKTEPSPSKQYTDHLFRNLGDSFEDITDLSGLGNQGYGQGPTVADFNNDGFPDLYIANIGRNRLYKNNGDGTFEDVTDACGLTGQDWTASCVVVDLNADGLPDLFDVNYLQGKNIYTAICQGQACSPSVFIGTPDRLHLNQGDGTFACIPDITPAAGAKGLGVVALNLHDRKRPCLFVANDQTPNFLLQASSTDDSSSIRLENRGFIDGISHNEDGLSMACMGIAADDADGDGRIDFFVTNFKDESNTFYSQDTEGIFIDATKQAGLAGPSWPFVGWGTQFLDADLNGAVDIIVVNGHVDDYRDVGGEYQMRSQFFKNMGKGRFIELPAVDVGSWFEKKILGRGLARLDWNRDGLPDFVVSQISEPVSLMTNRTTGSGHFINVCLHATRTARDAIGTVVEVVTEDRRWKKQIVAGDGYMASNQRMVQFGLGTADSIQEILIHWPSGGMSRMKNPPVDATLELVEGKTHFALWRGSDLEKSNAELKLEYESKLANSNAVSEKHNVRKR</sequence>
<dbReference type="Gene3D" id="1.25.40.10">
    <property type="entry name" value="Tetratricopeptide repeat domain"/>
    <property type="match status" value="2"/>
</dbReference>
<dbReference type="InterPro" id="IPR028994">
    <property type="entry name" value="Integrin_alpha_N"/>
</dbReference>
<gene>
    <name evidence="4" type="ORF">Pan241w_03650</name>
</gene>
<dbReference type="Proteomes" id="UP000317171">
    <property type="component" value="Chromosome"/>
</dbReference>
<dbReference type="InterPro" id="IPR011519">
    <property type="entry name" value="UnbV_ASPIC"/>
</dbReference>
<dbReference type="SUPFAM" id="SSF48452">
    <property type="entry name" value="TPR-like"/>
    <property type="match status" value="1"/>
</dbReference>
<dbReference type="InterPro" id="IPR013517">
    <property type="entry name" value="FG-GAP"/>
</dbReference>
<proteinExistence type="predicted"/>
<dbReference type="AlphaFoldDB" id="A0A517R8U6"/>
<dbReference type="Pfam" id="PF07593">
    <property type="entry name" value="UnbV_ASPIC"/>
    <property type="match status" value="1"/>
</dbReference>
<dbReference type="Pfam" id="PF13414">
    <property type="entry name" value="TPR_11"/>
    <property type="match status" value="1"/>
</dbReference>
<dbReference type="PANTHER" id="PTHR16026:SF0">
    <property type="entry name" value="CARTILAGE ACIDIC PROTEIN 1"/>
    <property type="match status" value="1"/>
</dbReference>
<name>A0A517R8U6_9PLAN</name>
<keyword evidence="1" id="KW-0732">Signal</keyword>